<dbReference type="SUPFAM" id="SSF56024">
    <property type="entry name" value="Phospholipase D/nuclease"/>
    <property type="match status" value="1"/>
</dbReference>
<name>A0A1L7D3Z5_9CORY</name>
<dbReference type="CDD" id="cd09176">
    <property type="entry name" value="PLDc_unchar6"/>
    <property type="match status" value="1"/>
</dbReference>
<keyword evidence="2" id="KW-1185">Reference proteome</keyword>
<dbReference type="RefSeq" id="WP_075734341.1">
    <property type="nucleotide sequence ID" value="NZ_CP009249.1"/>
</dbReference>
<protein>
    <submittedName>
        <fullName evidence="1">Uncharacterized protein</fullName>
    </submittedName>
</protein>
<dbReference type="OrthoDB" id="4752397at2"/>
<proteinExistence type="predicted"/>
<sequence>MTEKSELVYNAYDWLMDALDDPDGDILLTSPYLTYRICNEIAASVEGLPFNVVVVTALNAAAVANGYQSVVGLEKLLKLENVTVKHVSHLHAKCFIVGTQAMLGSANLTDAGLGNATRSNHELGVTLAPGLVHEARKTIEGWPAEDVDTGWLQELRAEAKLIKLPLKSAPTPHPIGSEEYDGWEVGHSSQLVEELLSIAGDVKRQLWLKHHFGEPDFGIWRDLHYIAHPDLNKKKSMRPDEKSRPSIGPGDLVVICASGKRTNPDHKRRFCYAVVEVTSETLYKPSFYVEDYADEPDEVDHYCWVNETVPRLVPDKIPPIRSRDLGIQTLGGAGYKRLEFDQFVSFVRELEKYLDS</sequence>
<dbReference type="STRING" id="161895.CPHO_06815"/>
<evidence type="ECO:0000313" key="2">
    <source>
        <dbReference type="Proteomes" id="UP000185491"/>
    </source>
</evidence>
<dbReference type="Proteomes" id="UP000185491">
    <property type="component" value="Chromosome"/>
</dbReference>
<gene>
    <name evidence="1" type="ORF">CPHO_06815</name>
</gene>
<accession>A0A1L7D3Z5</accession>
<dbReference type="Gene3D" id="3.30.870.10">
    <property type="entry name" value="Endonuclease Chain A"/>
    <property type="match status" value="1"/>
</dbReference>
<reference evidence="1 2" key="1">
    <citation type="submission" date="2014-08" db="EMBL/GenBank/DDBJ databases">
        <title>Complete genome sequence of Corynebacterium phocae M408/89/1(T)(=DSM 44612(T)), isolated from the common seal (Phoca vitulina).</title>
        <authorList>
            <person name="Ruckert C."/>
            <person name="Albersmeier A."/>
            <person name="Winkler A."/>
            <person name="Kalinowski J."/>
        </authorList>
    </citation>
    <scope>NUCLEOTIDE SEQUENCE [LARGE SCALE GENOMIC DNA]</scope>
    <source>
        <strain evidence="1 2">M408/89/1</strain>
    </source>
</reference>
<dbReference type="KEGG" id="cpho:CPHO_06815"/>
<dbReference type="InterPro" id="IPR059166">
    <property type="entry name" value="PLD-like_cat"/>
</dbReference>
<dbReference type="EMBL" id="CP009249">
    <property type="protein sequence ID" value="APT92652.1"/>
    <property type="molecule type" value="Genomic_DNA"/>
</dbReference>
<evidence type="ECO:0000313" key="1">
    <source>
        <dbReference type="EMBL" id="APT92652.1"/>
    </source>
</evidence>
<dbReference type="AlphaFoldDB" id="A0A1L7D3Z5"/>
<organism evidence="1 2">
    <name type="scientific">Corynebacterium phocae</name>
    <dbReference type="NCBI Taxonomy" id="161895"/>
    <lineage>
        <taxon>Bacteria</taxon>
        <taxon>Bacillati</taxon>
        <taxon>Actinomycetota</taxon>
        <taxon>Actinomycetes</taxon>
        <taxon>Mycobacteriales</taxon>
        <taxon>Corynebacteriaceae</taxon>
        <taxon>Corynebacterium</taxon>
    </lineage>
</organism>